<reference evidence="3" key="1">
    <citation type="journal article" date="2019" name="Int. J. Syst. Evol. Microbiol.">
        <title>The Global Catalogue of Microorganisms (GCM) 10K type strain sequencing project: providing services to taxonomists for standard genome sequencing and annotation.</title>
        <authorList>
            <consortium name="The Broad Institute Genomics Platform"/>
            <consortium name="The Broad Institute Genome Sequencing Center for Infectious Disease"/>
            <person name="Wu L."/>
            <person name="Ma J."/>
        </authorList>
    </citation>
    <scope>NUCLEOTIDE SEQUENCE [LARGE SCALE GENOMIC DNA]</scope>
    <source>
        <strain evidence="3">CCUG 61948</strain>
    </source>
</reference>
<evidence type="ECO:0000256" key="1">
    <source>
        <dbReference type="SAM" id="Phobius"/>
    </source>
</evidence>
<accession>A0ABW3B3K3</accession>
<keyword evidence="1" id="KW-0812">Transmembrane</keyword>
<keyword evidence="3" id="KW-1185">Reference proteome</keyword>
<protein>
    <submittedName>
        <fullName evidence="2">Uncharacterized protein</fullName>
    </submittedName>
</protein>
<name>A0ABW3B3K3_9FLAO</name>
<dbReference type="RefSeq" id="WP_379934060.1">
    <property type="nucleotide sequence ID" value="NZ_JBHTHY010000006.1"/>
</dbReference>
<evidence type="ECO:0000313" key="2">
    <source>
        <dbReference type="EMBL" id="MFD0797637.1"/>
    </source>
</evidence>
<feature type="transmembrane region" description="Helical" evidence="1">
    <location>
        <begin position="122"/>
        <end position="143"/>
    </location>
</feature>
<sequence>MEWDELQATWNRMSEELEAQKKLTNSIVMEMARTKYKNKFNKISHYEKLGTVVCFGAALGIILNFSALDTWYLKLCGILSLGFLIIMPILVLAALKQIQELDIFNQTYSEILRRYTKSKTRLLRLQQISITLSFAMLFLIVPITAKIFNDQDIFSMSFKPSQWIGFVLVFVGMLFFSRWGYKSYQRITASAALLLEDLK</sequence>
<keyword evidence="1" id="KW-1133">Transmembrane helix</keyword>
<feature type="transmembrane region" description="Helical" evidence="1">
    <location>
        <begin position="71"/>
        <end position="95"/>
    </location>
</feature>
<evidence type="ECO:0000313" key="3">
    <source>
        <dbReference type="Proteomes" id="UP001597012"/>
    </source>
</evidence>
<feature type="transmembrane region" description="Helical" evidence="1">
    <location>
        <begin position="46"/>
        <end position="65"/>
    </location>
</feature>
<dbReference type="Proteomes" id="UP001597012">
    <property type="component" value="Unassembled WGS sequence"/>
</dbReference>
<gene>
    <name evidence="2" type="ORF">ACFQZJ_09205</name>
</gene>
<comment type="caution">
    <text evidence="2">The sequence shown here is derived from an EMBL/GenBank/DDBJ whole genome shotgun (WGS) entry which is preliminary data.</text>
</comment>
<proteinExistence type="predicted"/>
<keyword evidence="1" id="KW-0472">Membrane</keyword>
<feature type="transmembrane region" description="Helical" evidence="1">
    <location>
        <begin position="163"/>
        <end position="181"/>
    </location>
</feature>
<organism evidence="2 3">
    <name type="scientific">Maribacter chungangensis</name>
    <dbReference type="NCBI Taxonomy" id="1069117"/>
    <lineage>
        <taxon>Bacteria</taxon>
        <taxon>Pseudomonadati</taxon>
        <taxon>Bacteroidota</taxon>
        <taxon>Flavobacteriia</taxon>
        <taxon>Flavobacteriales</taxon>
        <taxon>Flavobacteriaceae</taxon>
        <taxon>Maribacter</taxon>
    </lineage>
</organism>
<dbReference type="EMBL" id="JBHTHY010000006">
    <property type="protein sequence ID" value="MFD0797637.1"/>
    <property type="molecule type" value="Genomic_DNA"/>
</dbReference>